<dbReference type="EMBL" id="LBZW01000016">
    <property type="protein sequence ID" value="KKR79117.1"/>
    <property type="molecule type" value="Genomic_DNA"/>
</dbReference>
<comment type="caution">
    <text evidence="2">The sequence shown here is derived from an EMBL/GenBank/DDBJ whole genome shotgun (WGS) entry which is preliminary data.</text>
</comment>
<dbReference type="InterPro" id="IPR013446">
    <property type="entry name" value="G1P_cyt_trans-like"/>
</dbReference>
<dbReference type="PANTHER" id="PTHR47183:SF3">
    <property type="entry name" value="TRANSFERASE"/>
    <property type="match status" value="1"/>
</dbReference>
<evidence type="ECO:0000259" key="1">
    <source>
        <dbReference type="Pfam" id="PF00483"/>
    </source>
</evidence>
<evidence type="ECO:0000313" key="3">
    <source>
        <dbReference type="Proteomes" id="UP000034749"/>
    </source>
</evidence>
<dbReference type="AlphaFoldDB" id="A0A0G0WUS2"/>
<reference evidence="2 3" key="1">
    <citation type="journal article" date="2015" name="Nature">
        <title>rRNA introns, odd ribosomes, and small enigmatic genomes across a large radiation of phyla.</title>
        <authorList>
            <person name="Brown C.T."/>
            <person name="Hug L.A."/>
            <person name="Thomas B.C."/>
            <person name="Sharon I."/>
            <person name="Castelle C.J."/>
            <person name="Singh A."/>
            <person name="Wilkins M.J."/>
            <person name="Williams K.H."/>
            <person name="Banfield J.F."/>
        </authorList>
    </citation>
    <scope>NUCLEOTIDE SEQUENCE [LARGE SCALE GENOMIC DNA]</scope>
</reference>
<dbReference type="Proteomes" id="UP000034749">
    <property type="component" value="Unassembled WGS sequence"/>
</dbReference>
<dbReference type="SUPFAM" id="SSF53448">
    <property type="entry name" value="Nucleotide-diphospho-sugar transferases"/>
    <property type="match status" value="1"/>
</dbReference>
<gene>
    <name evidence="2" type="ORF">UU24_C0016G0008</name>
</gene>
<keyword evidence="2" id="KW-0808">Transferase</keyword>
<dbReference type="Pfam" id="PF00483">
    <property type="entry name" value="NTP_transferase"/>
    <property type="match status" value="1"/>
</dbReference>
<keyword evidence="2" id="KW-0548">Nucleotidyltransferase</keyword>
<dbReference type="PANTHER" id="PTHR47183">
    <property type="entry name" value="GLUCOSE-1-PHOSPHATE CYTIDYLYLTRANSFERASE-RELATED"/>
    <property type="match status" value="1"/>
</dbReference>
<name>A0A0G0WUS2_9BACT</name>
<evidence type="ECO:0000313" key="2">
    <source>
        <dbReference type="EMBL" id="KKR79117.1"/>
    </source>
</evidence>
<accession>A0A0G0WUS2</accession>
<feature type="domain" description="Nucleotidyl transferase" evidence="1">
    <location>
        <begin position="2"/>
        <end position="196"/>
    </location>
</feature>
<organism evidence="2 3">
    <name type="scientific">Candidatus Nomurabacteria bacterium GW2011_GWA2_40_9</name>
    <dbReference type="NCBI Taxonomy" id="1618734"/>
    <lineage>
        <taxon>Bacteria</taxon>
        <taxon>Candidatus Nomuraibacteriota</taxon>
    </lineage>
</organism>
<proteinExistence type="predicted"/>
<dbReference type="InterPro" id="IPR005835">
    <property type="entry name" value="NTP_transferase_dom"/>
</dbReference>
<protein>
    <submittedName>
        <fullName evidence="2">Glucose-1-phosphate cytidylyltransferase</fullName>
    </submittedName>
</protein>
<sequence>QIGNKPILHHLMDLYAGFGHKEFILLVGYKADKIKEYFKNIREFNIKFVDSGEEANKAQRLMDAKKLIKGNTFLMSYGDDLTDANINSIIGFHKKSKKVVTLTAVPLLSPFGIIEISSKEEVTSFREKPKLNHWMNGGFYVIEKKIFSYIKPGYDLEKETFEDLAKERQIAAFMHDGFWKSMNTLKDVIELNDMYKEGSTPWIR</sequence>
<dbReference type="Gene3D" id="3.90.550.10">
    <property type="entry name" value="Spore Coat Polysaccharide Biosynthesis Protein SpsA, Chain A"/>
    <property type="match status" value="1"/>
</dbReference>
<dbReference type="InterPro" id="IPR029044">
    <property type="entry name" value="Nucleotide-diphossugar_trans"/>
</dbReference>
<feature type="non-terminal residue" evidence="2">
    <location>
        <position position="1"/>
    </location>
</feature>
<dbReference type="GO" id="GO:0047343">
    <property type="term" value="F:glucose-1-phosphate cytidylyltransferase activity"/>
    <property type="evidence" value="ECO:0007669"/>
    <property type="project" value="InterPro"/>
</dbReference>